<feature type="coiled-coil region" evidence="1">
    <location>
        <begin position="20"/>
        <end position="47"/>
    </location>
</feature>
<dbReference type="Proteomes" id="UP000625711">
    <property type="component" value="Unassembled WGS sequence"/>
</dbReference>
<protein>
    <submittedName>
        <fullName evidence="3">Uncharacterized protein</fullName>
    </submittedName>
</protein>
<dbReference type="InterPro" id="IPR006983">
    <property type="entry name" value="MbeD_MobD"/>
</dbReference>
<evidence type="ECO:0000313" key="3">
    <source>
        <dbReference type="EMBL" id="KAF7285648.1"/>
    </source>
</evidence>
<dbReference type="AlphaFoldDB" id="A0A834IV64"/>
<dbReference type="Pfam" id="PF04899">
    <property type="entry name" value="MbeD_MobD"/>
    <property type="match status" value="1"/>
</dbReference>
<organism evidence="3 4">
    <name type="scientific">Rhynchophorus ferrugineus</name>
    <name type="common">Red palm weevil</name>
    <name type="synonym">Curculio ferrugineus</name>
    <dbReference type="NCBI Taxonomy" id="354439"/>
    <lineage>
        <taxon>Eukaryota</taxon>
        <taxon>Metazoa</taxon>
        <taxon>Ecdysozoa</taxon>
        <taxon>Arthropoda</taxon>
        <taxon>Hexapoda</taxon>
        <taxon>Insecta</taxon>
        <taxon>Pterygota</taxon>
        <taxon>Neoptera</taxon>
        <taxon>Endopterygota</taxon>
        <taxon>Coleoptera</taxon>
        <taxon>Polyphaga</taxon>
        <taxon>Cucujiformia</taxon>
        <taxon>Curculionidae</taxon>
        <taxon>Dryophthorinae</taxon>
        <taxon>Rhynchophorus</taxon>
    </lineage>
</organism>
<gene>
    <name evidence="3" type="ORF">GWI33_010300</name>
</gene>
<evidence type="ECO:0000256" key="1">
    <source>
        <dbReference type="SAM" id="Coils"/>
    </source>
</evidence>
<comment type="caution">
    <text evidence="3">The sequence shown here is derived from an EMBL/GenBank/DDBJ whole genome shotgun (WGS) entry which is preliminary data.</text>
</comment>
<reference evidence="3" key="1">
    <citation type="submission" date="2020-08" db="EMBL/GenBank/DDBJ databases">
        <title>Genome sequencing and assembly of the red palm weevil Rhynchophorus ferrugineus.</title>
        <authorList>
            <person name="Dias G.B."/>
            <person name="Bergman C.M."/>
            <person name="Manee M."/>
        </authorList>
    </citation>
    <scope>NUCLEOTIDE SEQUENCE</scope>
    <source>
        <strain evidence="3">AA-2017</strain>
        <tissue evidence="3">Whole larva</tissue>
    </source>
</reference>
<accession>A0A834IV64</accession>
<feature type="region of interest" description="Disordered" evidence="2">
    <location>
        <begin position="67"/>
        <end position="157"/>
    </location>
</feature>
<keyword evidence="1" id="KW-0175">Coiled coil</keyword>
<feature type="compositionally biased region" description="Basic and acidic residues" evidence="2">
    <location>
        <begin position="73"/>
        <end position="88"/>
    </location>
</feature>
<name>A0A834IV64_RHYFE</name>
<evidence type="ECO:0000313" key="4">
    <source>
        <dbReference type="Proteomes" id="UP000625711"/>
    </source>
</evidence>
<sequence>MAGQIGLPEVAGDNQNNHNQVNWKQMYEETRRESAQLQEQVVHISTQIEEPIKTAQKTETSNINLKAMSDQEYTARNETTDVEARAEDGFQMPNSRKKKMLTLMSYQEKKPKLTGPTLTDNDDSNLPRKNQPLSRPWLTPTPSTSEAAKPANFKTPK</sequence>
<dbReference type="EMBL" id="JAACXV010000049">
    <property type="protein sequence ID" value="KAF7285648.1"/>
    <property type="molecule type" value="Genomic_DNA"/>
</dbReference>
<keyword evidence="4" id="KW-1185">Reference proteome</keyword>
<proteinExistence type="predicted"/>
<evidence type="ECO:0000256" key="2">
    <source>
        <dbReference type="SAM" id="MobiDB-lite"/>
    </source>
</evidence>